<evidence type="ECO:0000313" key="14">
    <source>
        <dbReference type="Proteomes" id="UP000027361"/>
    </source>
</evidence>
<dbReference type="OMA" id="HEMFLFG"/>
<dbReference type="GeneID" id="25264984"/>
<dbReference type="OrthoDB" id="26399at2759"/>
<gene>
    <name evidence="13" type="ORF">K437DRAFT_258441</name>
</gene>
<keyword evidence="8 9" id="KW-0539">Nucleus</keyword>
<dbReference type="Pfam" id="PF19282">
    <property type="entry name" value="Exportin-T"/>
    <property type="match status" value="2"/>
</dbReference>
<dbReference type="InterPro" id="IPR045546">
    <property type="entry name" value="Exportin-T_C"/>
</dbReference>
<dbReference type="PANTHER" id="PTHR15952:SF11">
    <property type="entry name" value="EXPORTIN-T"/>
    <property type="match status" value="1"/>
</dbReference>
<dbReference type="AlphaFoldDB" id="A0A066VHU8"/>
<dbReference type="GO" id="GO:0005643">
    <property type="term" value="C:nuclear pore"/>
    <property type="evidence" value="ECO:0007669"/>
    <property type="project" value="TreeGrafter"/>
</dbReference>
<evidence type="ECO:0000256" key="3">
    <source>
        <dbReference type="ARBA" id="ARBA00018928"/>
    </source>
</evidence>
<comment type="similarity">
    <text evidence="2 9">Belongs to the exportin family.</text>
</comment>
<comment type="subcellular location">
    <subcellularLocation>
        <location evidence="1 9">Cytoplasm</location>
    </subcellularLocation>
    <subcellularLocation>
        <location evidence="9">Nucleus</location>
    </subcellularLocation>
    <text evidence="9">Shuttles between the nucleus and the cytoplasm.</text>
</comment>
<feature type="region of interest" description="Disordered" evidence="10">
    <location>
        <begin position="494"/>
        <end position="514"/>
    </location>
</feature>
<sequence>MSSDLERQIVQAVDIAAGPPSAAGPSAADPNLRNQALEFLNNLQTIPDKCWTPGWNLFTAGTSSEGGAERNSPNARMFGLSLVTSFLEVADPANPATGGAVQFLQEAVLKYLHDEFVVGQGEAGLTFIKNKLAQTITHLLVQTYTLPTPSTLLPQLLNLLRTHPPGSPSTSVSPPPLNAVACDILLATLHDLSLTLGSDVSIRAAKTKEALARDAHVKDEIRAHHASALVEEVWCIIEECSTKVSNGSGERQVNGPTHSLGASNAVDLLVQAVHVAGDYASWVDISFMVTPRTVQLLLSLLHHQIPKLRGAAADALLEIVLKGMKPEDKMELLNVLGLTSIISSLEYATRTSGTNAQLQGLGLGEKTNGFHATPEASSVEGVEFRESIAKLADGIATELAKVVEDANGPEVAPTRLAAAEMLDNHMSLVLSFLADEDDGPSEQVIPCIHTVLGAYKKLKRRTTDPSITQNSANFMRNLMAVTLQKMKYDPDAEWTGIGSDDAEADDDETDEDESAFKELRKSLKQIAAAVAGLDEGLFAASVQGIIFSTLQRFETSTTGGATPPTWQEMEMALYATWFFGETLASATGQTKFGLTPAAFVDTSDLLNSTGRKGAPKMSVDTLRSLPLNILGETIARLAQSSVASFAHPAVQLQFFECLVRYSAFFAVQPHVLQRALEPFLDARGIHNPKKGVRHRVNYLLSRFVRETRLQIPHDLVSTVLESMQVVLVINAKLPDVNPGEDPLAKATDKAGSFDSQLHLYDLIGILLALLAQEPDKQTSLLAAIIAPLSSGLEQAVQRFEASGRTDLVQVLQAHHLILAMSNLAKGFPDATFSTNAENGTPPAWVDAFKAITEQIMAAVSSLRQYYVVREAGRGAFARIVSTIGRAALPFVPTLIDSLLSEVTSVELVDSLNFLGLVVHRYKGDVRSVMDDILLLLIERIFFFLNQPVTGTDDSVERTELQKAYIALIHAIIQSGLDGVLVSEKNQGQLQTLLQSLVYYAGNATDRTCQRSAVTTLSGIVFQWGSTMQGFETFIYDTLVPLVFETPAKPDFDLADAQSQQVLGELASLIKKIYATRGEEVLNFLVTSYFPRINCPPELAQEMAGGLKSQDVKAYRKQLQKFVNLSTGRS</sequence>
<dbReference type="EMBL" id="JMSN01000084">
    <property type="protein sequence ID" value="KDN41081.1"/>
    <property type="molecule type" value="Genomic_DNA"/>
</dbReference>
<keyword evidence="5 9" id="KW-0963">Cytoplasm</keyword>
<dbReference type="STRING" id="1037660.A0A066VHU8"/>
<dbReference type="Gene3D" id="1.25.10.10">
    <property type="entry name" value="Leucine-rich Repeat Variant"/>
    <property type="match status" value="1"/>
</dbReference>
<evidence type="ECO:0000256" key="9">
    <source>
        <dbReference type="RuleBase" id="RU366037"/>
    </source>
</evidence>
<feature type="compositionally biased region" description="Acidic residues" evidence="10">
    <location>
        <begin position="500"/>
        <end position="513"/>
    </location>
</feature>
<keyword evidence="14" id="KW-1185">Reference proteome</keyword>
<reference evidence="13 14" key="1">
    <citation type="submission" date="2014-05" db="EMBL/GenBank/DDBJ databases">
        <title>Draft genome sequence of a rare smut relative, Tilletiaria anomala UBC 951.</title>
        <authorList>
            <consortium name="DOE Joint Genome Institute"/>
            <person name="Toome M."/>
            <person name="Kuo A."/>
            <person name="Henrissat B."/>
            <person name="Lipzen A."/>
            <person name="Tritt A."/>
            <person name="Yoshinaga Y."/>
            <person name="Zane M."/>
            <person name="Barry K."/>
            <person name="Grigoriev I.V."/>
            <person name="Spatafora J.W."/>
            <person name="Aimea M.C."/>
        </authorList>
    </citation>
    <scope>NUCLEOTIDE SEQUENCE [LARGE SCALE GENOMIC DNA]</scope>
    <source>
        <strain evidence="13 14">UBC 951</strain>
    </source>
</reference>
<dbReference type="SUPFAM" id="SSF48371">
    <property type="entry name" value="ARM repeat"/>
    <property type="match status" value="1"/>
</dbReference>
<name>A0A066VHU8_TILAU</name>
<evidence type="ECO:0000256" key="2">
    <source>
        <dbReference type="ARBA" id="ARBA00009466"/>
    </source>
</evidence>
<dbReference type="GO" id="GO:0031267">
    <property type="term" value="F:small GTPase binding"/>
    <property type="evidence" value="ECO:0007669"/>
    <property type="project" value="InterPro"/>
</dbReference>
<dbReference type="InterPro" id="IPR013598">
    <property type="entry name" value="Exportin-1/Importin-b-like"/>
</dbReference>
<evidence type="ECO:0000259" key="12">
    <source>
        <dbReference type="Pfam" id="PF19282"/>
    </source>
</evidence>
<proteinExistence type="inferred from homology"/>
<dbReference type="Pfam" id="PF08389">
    <property type="entry name" value="Xpo1"/>
    <property type="match status" value="1"/>
</dbReference>
<feature type="domain" description="Exportin-1/Importin-beta-like" evidence="11">
    <location>
        <begin position="127"/>
        <end position="316"/>
    </location>
</feature>
<dbReference type="FunCoup" id="A0A066VHU8">
    <property type="interactions" value="642"/>
</dbReference>
<dbReference type="GO" id="GO:0000049">
    <property type="term" value="F:tRNA binding"/>
    <property type="evidence" value="ECO:0007669"/>
    <property type="project" value="UniProtKB-UniRule"/>
</dbReference>
<dbReference type="Proteomes" id="UP000027361">
    <property type="component" value="Unassembled WGS sequence"/>
</dbReference>
<evidence type="ECO:0000256" key="10">
    <source>
        <dbReference type="SAM" id="MobiDB-lite"/>
    </source>
</evidence>
<dbReference type="HOGENOM" id="CLU_004414_0_0_1"/>
<dbReference type="PANTHER" id="PTHR15952">
    <property type="entry name" value="EXPORTIN-T/LOS1"/>
    <property type="match status" value="1"/>
</dbReference>
<evidence type="ECO:0000313" key="13">
    <source>
        <dbReference type="EMBL" id="KDN41081.1"/>
    </source>
</evidence>
<dbReference type="InterPro" id="IPR016024">
    <property type="entry name" value="ARM-type_fold"/>
</dbReference>
<dbReference type="GO" id="GO:0005737">
    <property type="term" value="C:cytoplasm"/>
    <property type="evidence" value="ECO:0007669"/>
    <property type="project" value="UniProtKB-SubCell"/>
</dbReference>
<dbReference type="InterPro" id="IPR040017">
    <property type="entry name" value="XPOT"/>
</dbReference>
<comment type="caution">
    <text evidence="13">The sequence shown here is derived from an EMBL/GenBank/DDBJ whole genome shotgun (WGS) entry which is preliminary data.</text>
</comment>
<organism evidence="13 14">
    <name type="scientific">Tilletiaria anomala (strain ATCC 24038 / CBS 436.72 / UBC 951)</name>
    <dbReference type="NCBI Taxonomy" id="1037660"/>
    <lineage>
        <taxon>Eukaryota</taxon>
        <taxon>Fungi</taxon>
        <taxon>Dikarya</taxon>
        <taxon>Basidiomycota</taxon>
        <taxon>Ustilaginomycotina</taxon>
        <taxon>Exobasidiomycetes</taxon>
        <taxon>Georgefischeriales</taxon>
        <taxon>Tilletiariaceae</taxon>
        <taxon>Tilletiaria</taxon>
    </lineage>
</organism>
<evidence type="ECO:0000256" key="4">
    <source>
        <dbReference type="ARBA" id="ARBA00022448"/>
    </source>
</evidence>
<dbReference type="InterPro" id="IPR011989">
    <property type="entry name" value="ARM-like"/>
</dbReference>
<evidence type="ECO:0000259" key="11">
    <source>
        <dbReference type="Pfam" id="PF08389"/>
    </source>
</evidence>
<comment type="function">
    <text evidence="9">tRNA nucleus export receptor which facilitates tRNA translocation across the nuclear pore complex.</text>
</comment>
<dbReference type="InParanoid" id="A0A066VHU8"/>
<feature type="domain" description="Exportin-T C-terminal" evidence="12">
    <location>
        <begin position="627"/>
        <end position="1123"/>
    </location>
</feature>
<dbReference type="RefSeq" id="XP_013241597.1">
    <property type="nucleotide sequence ID" value="XM_013386143.1"/>
</dbReference>
<evidence type="ECO:0000256" key="8">
    <source>
        <dbReference type="ARBA" id="ARBA00023242"/>
    </source>
</evidence>
<feature type="domain" description="Exportin-T C-terminal" evidence="12">
    <location>
        <begin position="414"/>
        <end position="588"/>
    </location>
</feature>
<keyword evidence="6 9" id="KW-0820">tRNA-binding</keyword>
<evidence type="ECO:0000256" key="5">
    <source>
        <dbReference type="ARBA" id="ARBA00022490"/>
    </source>
</evidence>
<dbReference type="GO" id="GO:0071528">
    <property type="term" value="P:tRNA re-export from nucleus"/>
    <property type="evidence" value="ECO:0007669"/>
    <property type="project" value="UniProtKB-UniRule"/>
</dbReference>
<evidence type="ECO:0000256" key="1">
    <source>
        <dbReference type="ARBA" id="ARBA00004496"/>
    </source>
</evidence>
<keyword evidence="4 9" id="KW-0813">Transport</keyword>
<dbReference type="GO" id="GO:0016363">
    <property type="term" value="C:nuclear matrix"/>
    <property type="evidence" value="ECO:0007669"/>
    <property type="project" value="TreeGrafter"/>
</dbReference>
<protein>
    <recommendedName>
        <fullName evidence="3 9">Exportin-T</fullName>
    </recommendedName>
    <alternativeName>
        <fullName evidence="9">Exportin(tRNA)</fullName>
    </alternativeName>
    <alternativeName>
        <fullName evidence="9">tRNA exportin</fullName>
    </alternativeName>
</protein>
<keyword evidence="7 9" id="KW-0694">RNA-binding</keyword>
<accession>A0A066VHU8</accession>
<evidence type="ECO:0000256" key="6">
    <source>
        <dbReference type="ARBA" id="ARBA00022555"/>
    </source>
</evidence>
<evidence type="ECO:0000256" key="7">
    <source>
        <dbReference type="ARBA" id="ARBA00022884"/>
    </source>
</evidence>